<dbReference type="Pfam" id="PF00563">
    <property type="entry name" value="EAL"/>
    <property type="match status" value="1"/>
</dbReference>
<feature type="domain" description="GGDEF" evidence="8">
    <location>
        <begin position="395"/>
        <end position="530"/>
    </location>
</feature>
<feature type="transmembrane region" description="Helical" evidence="6">
    <location>
        <begin position="288"/>
        <end position="310"/>
    </location>
</feature>
<dbReference type="PROSITE" id="PS50883">
    <property type="entry name" value="EAL"/>
    <property type="match status" value="1"/>
</dbReference>
<dbReference type="InterPro" id="IPR029151">
    <property type="entry name" value="Sensor-like_sf"/>
</dbReference>
<evidence type="ECO:0000256" key="1">
    <source>
        <dbReference type="ARBA" id="ARBA00004651"/>
    </source>
</evidence>
<dbReference type="InterPro" id="IPR033479">
    <property type="entry name" value="dCache_1"/>
</dbReference>
<feature type="domain" description="EAL" evidence="7">
    <location>
        <begin position="539"/>
        <end position="793"/>
    </location>
</feature>
<evidence type="ECO:0000256" key="3">
    <source>
        <dbReference type="ARBA" id="ARBA00022692"/>
    </source>
</evidence>
<evidence type="ECO:0000256" key="5">
    <source>
        <dbReference type="ARBA" id="ARBA00023136"/>
    </source>
</evidence>
<evidence type="ECO:0000256" key="6">
    <source>
        <dbReference type="SAM" id="Phobius"/>
    </source>
</evidence>
<evidence type="ECO:0000259" key="7">
    <source>
        <dbReference type="PROSITE" id="PS50883"/>
    </source>
</evidence>
<dbReference type="NCBIfam" id="TIGR00254">
    <property type="entry name" value="GGDEF"/>
    <property type="match status" value="1"/>
</dbReference>
<dbReference type="SUPFAM" id="SSF141868">
    <property type="entry name" value="EAL domain-like"/>
    <property type="match status" value="1"/>
</dbReference>
<organism evidence="9 10">
    <name type="scientific">Planococcus lenghuensis</name>
    <dbReference type="NCBI Taxonomy" id="2213202"/>
    <lineage>
        <taxon>Bacteria</taxon>
        <taxon>Bacillati</taxon>
        <taxon>Bacillota</taxon>
        <taxon>Bacilli</taxon>
        <taxon>Bacillales</taxon>
        <taxon>Caryophanaceae</taxon>
        <taxon>Planococcus</taxon>
    </lineage>
</organism>
<dbReference type="RefSeq" id="WP_198038592.1">
    <property type="nucleotide sequence ID" value="NZ_CP019640.1"/>
</dbReference>
<evidence type="ECO:0000256" key="2">
    <source>
        <dbReference type="ARBA" id="ARBA00022475"/>
    </source>
</evidence>
<evidence type="ECO:0008006" key="11">
    <source>
        <dbReference type="Google" id="ProtNLM"/>
    </source>
</evidence>
<dbReference type="PROSITE" id="PS50887">
    <property type="entry name" value="GGDEF"/>
    <property type="match status" value="1"/>
</dbReference>
<dbReference type="InterPro" id="IPR052155">
    <property type="entry name" value="Biofilm_reg_signaling"/>
</dbReference>
<dbReference type="Proteomes" id="UP000188184">
    <property type="component" value="Chromosome"/>
</dbReference>
<evidence type="ECO:0000313" key="9">
    <source>
        <dbReference type="EMBL" id="AQQ53944.1"/>
    </source>
</evidence>
<dbReference type="InterPro" id="IPR043128">
    <property type="entry name" value="Rev_trsase/Diguanyl_cyclase"/>
</dbReference>
<dbReference type="Gene3D" id="3.20.20.450">
    <property type="entry name" value="EAL domain"/>
    <property type="match status" value="1"/>
</dbReference>
<dbReference type="SUPFAM" id="SSF103190">
    <property type="entry name" value="Sensory domain-like"/>
    <property type="match status" value="1"/>
</dbReference>
<dbReference type="Gene3D" id="3.30.70.270">
    <property type="match status" value="1"/>
</dbReference>
<dbReference type="CDD" id="cd18773">
    <property type="entry name" value="PDC1_HK_sensor"/>
    <property type="match status" value="1"/>
</dbReference>
<dbReference type="Pfam" id="PF00990">
    <property type="entry name" value="GGDEF"/>
    <property type="match status" value="1"/>
</dbReference>
<dbReference type="EMBL" id="CP019640">
    <property type="protein sequence ID" value="AQQ53944.1"/>
    <property type="molecule type" value="Genomic_DNA"/>
</dbReference>
<dbReference type="CDD" id="cd01948">
    <property type="entry name" value="EAL"/>
    <property type="match status" value="1"/>
</dbReference>
<dbReference type="InterPro" id="IPR035919">
    <property type="entry name" value="EAL_sf"/>
</dbReference>
<name>A0A1Q2L0P4_9BACL</name>
<comment type="subcellular location">
    <subcellularLocation>
        <location evidence="1">Cell membrane</location>
        <topology evidence="1">Multi-pass membrane protein</topology>
    </subcellularLocation>
</comment>
<keyword evidence="10" id="KW-1185">Reference proteome</keyword>
<gene>
    <name evidence="9" type="ORF">B0X71_13140</name>
</gene>
<dbReference type="InterPro" id="IPR000160">
    <property type="entry name" value="GGDEF_dom"/>
</dbReference>
<dbReference type="AlphaFoldDB" id="A0A1Q2L0P4"/>
<dbReference type="SMART" id="SM00052">
    <property type="entry name" value="EAL"/>
    <property type="match status" value="1"/>
</dbReference>
<dbReference type="SUPFAM" id="SSF55073">
    <property type="entry name" value="Nucleotide cyclase"/>
    <property type="match status" value="1"/>
</dbReference>
<dbReference type="CDD" id="cd01949">
    <property type="entry name" value="GGDEF"/>
    <property type="match status" value="1"/>
</dbReference>
<accession>A0A1Q2L0P4</accession>
<feature type="transmembrane region" description="Helical" evidence="6">
    <location>
        <begin position="12"/>
        <end position="34"/>
    </location>
</feature>
<dbReference type="Gene3D" id="6.10.340.10">
    <property type="match status" value="1"/>
</dbReference>
<dbReference type="PANTHER" id="PTHR44757:SF2">
    <property type="entry name" value="BIOFILM ARCHITECTURE MAINTENANCE PROTEIN MBAA"/>
    <property type="match status" value="1"/>
</dbReference>
<dbReference type="Pfam" id="PF02743">
    <property type="entry name" value="dCache_1"/>
    <property type="match status" value="1"/>
</dbReference>
<dbReference type="SMART" id="SM00267">
    <property type="entry name" value="GGDEF"/>
    <property type="match status" value="1"/>
</dbReference>
<dbReference type="Gene3D" id="3.30.450.20">
    <property type="entry name" value="PAS domain"/>
    <property type="match status" value="2"/>
</dbReference>
<reference evidence="9 10" key="1">
    <citation type="submission" date="2017-02" db="EMBL/GenBank/DDBJ databases">
        <title>The complete genomic sequence of a novel cold adapted crude oil-degrading bacterium Planococcus qaidamina Y42.</title>
        <authorList>
            <person name="Yang R."/>
        </authorList>
    </citation>
    <scope>NUCLEOTIDE SEQUENCE [LARGE SCALE GENOMIC DNA]</scope>
    <source>
        <strain evidence="9 10">Y42</strain>
    </source>
</reference>
<dbReference type="GO" id="GO:0005886">
    <property type="term" value="C:plasma membrane"/>
    <property type="evidence" value="ECO:0007669"/>
    <property type="project" value="UniProtKB-SubCell"/>
</dbReference>
<sequence>MGRKVKDVKTGLTGKVAVVMLVAVLVVLLLLAAVSTERYENYLLEHIEHELLLKSELTALDISKQLELNGEIARQLAKRPLTADFLAVADGNGIAANPYYSQLNEAVTKIQESSEGIGSVWVSHTEERFLIADHGEQLVETAPLQRPWFEEATNSLDTTYSRPYTDLLTSKPTVSVIHPVIDQEGRLGFVGLDIYLEAILPVLDSIQSFDQQLLILSEEGDVIYDPARLGEVLNNEDLPVGEVQQISTANGLLLAERVQVPTLNWSVISAIPASVALEPIEELRSFSLLVWLVGVVAVLLTILAVLKYLLREIPVLLHDISKAEVPGHQISAALSRGDEVGAIARAVKRLAERIHEQVAEMNYQALYDNLTDMPNRYHTEEVITAAIRKAEESDQVVAIAFLDLDRFKQINDISGHTFGDELLVQFSQRLRNEFMTDETFIGRFSGDEFILVLRATVEDIALLHLHMKELHARLTEPYEVRGQLVYMTATIGVSVYPYDAANKEELLAAADTALSEAKEAGRDRILFFGDDMKQKVAARNSIERGLRTAIDNDELVLHFQPQLDLASGRLNGVETLLRWNHPVQGLISPSEFIPVAEQSGQITSIDEWVMEESIRLGSDLLRQHPEIGTVSVNLNVRQLHDHHLPRKIERLLAFYGYPPEALEIEITESVIVDRINEARRTLYALKAIGIKVALDDFGSGYSSLNYLRILPVDRLKIDRTFISRMAEEPHMQAIVHTVIELAKALDMKVVAEGVEQDEELALLKSWKAESVQGYLVSRPLPFNDLLRFLAARKN</sequence>
<dbReference type="PANTHER" id="PTHR44757">
    <property type="entry name" value="DIGUANYLATE CYCLASE DGCP"/>
    <property type="match status" value="1"/>
</dbReference>
<dbReference type="KEGG" id="pmar:B0X71_13140"/>
<keyword evidence="2" id="KW-1003">Cell membrane</keyword>
<dbReference type="InterPro" id="IPR029787">
    <property type="entry name" value="Nucleotide_cyclase"/>
</dbReference>
<keyword evidence="5 6" id="KW-0472">Membrane</keyword>
<dbReference type="InterPro" id="IPR001633">
    <property type="entry name" value="EAL_dom"/>
</dbReference>
<evidence type="ECO:0000313" key="10">
    <source>
        <dbReference type="Proteomes" id="UP000188184"/>
    </source>
</evidence>
<protein>
    <recommendedName>
        <fullName evidence="11">EAL domain-containing protein</fullName>
    </recommendedName>
</protein>
<keyword evidence="4 6" id="KW-1133">Transmembrane helix</keyword>
<proteinExistence type="predicted"/>
<keyword evidence="3 6" id="KW-0812">Transmembrane</keyword>
<evidence type="ECO:0000259" key="8">
    <source>
        <dbReference type="PROSITE" id="PS50887"/>
    </source>
</evidence>
<evidence type="ECO:0000256" key="4">
    <source>
        <dbReference type="ARBA" id="ARBA00022989"/>
    </source>
</evidence>